<accession>A0A9N9IFA4</accession>
<dbReference type="EMBL" id="CAJVPS010031156">
    <property type="protein sequence ID" value="CAG8732475.1"/>
    <property type="molecule type" value="Genomic_DNA"/>
</dbReference>
<dbReference type="InterPro" id="IPR011009">
    <property type="entry name" value="Kinase-like_dom_sf"/>
</dbReference>
<sequence>GTAHCYKMLMERCWDSNPRERPNAKEIYEMIENWKNNKEILMEFGKSDEKMKNIIAKYAQLETHFEAAYKSQFFSFTILDQQEEQVNFEILTEKDKE</sequence>
<name>A0A9N9IFA4_9GLOM</name>
<dbReference type="SUPFAM" id="SSF56112">
    <property type="entry name" value="Protein kinase-like (PK-like)"/>
    <property type="match status" value="1"/>
</dbReference>
<keyword evidence="2" id="KW-1185">Reference proteome</keyword>
<protein>
    <submittedName>
        <fullName evidence="1">11952_t:CDS:1</fullName>
    </submittedName>
</protein>
<proteinExistence type="predicted"/>
<dbReference type="AlphaFoldDB" id="A0A9N9IFA4"/>
<feature type="non-terminal residue" evidence="1">
    <location>
        <position position="97"/>
    </location>
</feature>
<evidence type="ECO:0000313" key="1">
    <source>
        <dbReference type="EMBL" id="CAG8732475.1"/>
    </source>
</evidence>
<gene>
    <name evidence="1" type="ORF">ALEPTO_LOCUS12673</name>
</gene>
<dbReference type="Gene3D" id="1.10.510.10">
    <property type="entry name" value="Transferase(Phosphotransferase) domain 1"/>
    <property type="match status" value="1"/>
</dbReference>
<organism evidence="1 2">
    <name type="scientific">Ambispora leptoticha</name>
    <dbReference type="NCBI Taxonomy" id="144679"/>
    <lineage>
        <taxon>Eukaryota</taxon>
        <taxon>Fungi</taxon>
        <taxon>Fungi incertae sedis</taxon>
        <taxon>Mucoromycota</taxon>
        <taxon>Glomeromycotina</taxon>
        <taxon>Glomeromycetes</taxon>
        <taxon>Archaeosporales</taxon>
        <taxon>Ambisporaceae</taxon>
        <taxon>Ambispora</taxon>
    </lineage>
</organism>
<feature type="non-terminal residue" evidence="1">
    <location>
        <position position="1"/>
    </location>
</feature>
<comment type="caution">
    <text evidence="1">The sequence shown here is derived from an EMBL/GenBank/DDBJ whole genome shotgun (WGS) entry which is preliminary data.</text>
</comment>
<dbReference type="OrthoDB" id="2442502at2759"/>
<reference evidence="1" key="1">
    <citation type="submission" date="2021-06" db="EMBL/GenBank/DDBJ databases">
        <authorList>
            <person name="Kallberg Y."/>
            <person name="Tangrot J."/>
            <person name="Rosling A."/>
        </authorList>
    </citation>
    <scope>NUCLEOTIDE SEQUENCE</scope>
    <source>
        <strain evidence="1">FL130A</strain>
    </source>
</reference>
<evidence type="ECO:0000313" key="2">
    <source>
        <dbReference type="Proteomes" id="UP000789508"/>
    </source>
</evidence>
<dbReference type="Proteomes" id="UP000789508">
    <property type="component" value="Unassembled WGS sequence"/>
</dbReference>